<dbReference type="AlphaFoldDB" id="A0A9W4UP30"/>
<keyword evidence="4" id="KW-1185">Reference proteome</keyword>
<dbReference type="Proteomes" id="UP001152607">
    <property type="component" value="Unassembled WGS sequence"/>
</dbReference>
<sequence>MASKLLLSALVGLAAAQTTTVTVPFMGLDDFPISASVIAANPTATTYSLACGTPTSTDSDFDSLDCGLFPDHRLIYGPSTWAMEMGMPGPDSSFTGTVQCVGLSKPTMTCTESASGAEANFPGVTSTTLPRSELVDQKVVVTAGAEKLQGVATTTPASGSASPTASASSSGASASGAGASASAGMPGNSQNGSSITTPTTPAASTPSQGAADMLSIALGSGFIGAAAALVGGLVL</sequence>
<gene>
    <name evidence="3" type="ORF">PDIGIT_LOCUS12701</name>
</gene>
<feature type="region of interest" description="Disordered" evidence="1">
    <location>
        <begin position="152"/>
        <end position="207"/>
    </location>
</feature>
<name>A0A9W4UP30_9PLEO</name>
<proteinExistence type="predicted"/>
<keyword evidence="2" id="KW-0732">Signal</keyword>
<feature type="signal peptide" evidence="2">
    <location>
        <begin position="1"/>
        <end position="16"/>
    </location>
</feature>
<comment type="caution">
    <text evidence="3">The sequence shown here is derived from an EMBL/GenBank/DDBJ whole genome shotgun (WGS) entry which is preliminary data.</text>
</comment>
<dbReference type="PANTHER" id="PTHR40640">
    <property type="entry name" value="ANCHORED GLYCOPROTEIN, PUTATIVE (AFU_ORTHOLOGUE AFUA_8G04860)-RELATED"/>
    <property type="match status" value="1"/>
</dbReference>
<dbReference type="OrthoDB" id="4991875at2759"/>
<feature type="compositionally biased region" description="Low complexity" evidence="1">
    <location>
        <begin position="152"/>
        <end position="184"/>
    </location>
</feature>
<reference evidence="3" key="1">
    <citation type="submission" date="2023-01" db="EMBL/GenBank/DDBJ databases">
        <authorList>
            <person name="Van Ghelder C."/>
            <person name="Rancurel C."/>
        </authorList>
    </citation>
    <scope>NUCLEOTIDE SEQUENCE</scope>
    <source>
        <strain evidence="3">CNCM I-4278</strain>
    </source>
</reference>
<dbReference type="PANTHER" id="PTHR40640:SF1">
    <property type="entry name" value="ANCHORED GLYCOPROTEIN, PUTATIVE (AFU_ORTHOLOGUE AFUA_8G04860)-RELATED"/>
    <property type="match status" value="1"/>
</dbReference>
<dbReference type="EMBL" id="CAOQHR010000009">
    <property type="protein sequence ID" value="CAI6339540.1"/>
    <property type="molecule type" value="Genomic_DNA"/>
</dbReference>
<evidence type="ECO:0000313" key="3">
    <source>
        <dbReference type="EMBL" id="CAI6339540.1"/>
    </source>
</evidence>
<feature type="compositionally biased region" description="Low complexity" evidence="1">
    <location>
        <begin position="193"/>
        <end position="207"/>
    </location>
</feature>
<evidence type="ECO:0000256" key="2">
    <source>
        <dbReference type="SAM" id="SignalP"/>
    </source>
</evidence>
<protein>
    <submittedName>
        <fullName evidence="3">Uncharacterized protein</fullName>
    </submittedName>
</protein>
<evidence type="ECO:0000313" key="4">
    <source>
        <dbReference type="Proteomes" id="UP001152607"/>
    </source>
</evidence>
<accession>A0A9W4UP30</accession>
<evidence type="ECO:0000256" key="1">
    <source>
        <dbReference type="SAM" id="MobiDB-lite"/>
    </source>
</evidence>
<feature type="chain" id="PRO_5040828773" evidence="2">
    <location>
        <begin position="17"/>
        <end position="235"/>
    </location>
</feature>
<organism evidence="3 4">
    <name type="scientific">Periconia digitata</name>
    <dbReference type="NCBI Taxonomy" id="1303443"/>
    <lineage>
        <taxon>Eukaryota</taxon>
        <taxon>Fungi</taxon>
        <taxon>Dikarya</taxon>
        <taxon>Ascomycota</taxon>
        <taxon>Pezizomycotina</taxon>
        <taxon>Dothideomycetes</taxon>
        <taxon>Pleosporomycetidae</taxon>
        <taxon>Pleosporales</taxon>
        <taxon>Massarineae</taxon>
        <taxon>Periconiaceae</taxon>
        <taxon>Periconia</taxon>
    </lineage>
</organism>